<keyword evidence="3" id="KW-1185">Reference proteome</keyword>
<dbReference type="CDD" id="cd04301">
    <property type="entry name" value="NAT_SF"/>
    <property type="match status" value="1"/>
</dbReference>
<evidence type="ECO:0000313" key="2">
    <source>
        <dbReference type="EMBL" id="QIN54273.1"/>
    </source>
</evidence>
<reference evidence="2" key="1">
    <citation type="submission" date="2019-12" db="EMBL/GenBank/DDBJ databases">
        <title>The DNA Methylation Landscape of Giant Viruses.</title>
        <authorList>
            <person name="Jeudy S."/>
            <person name="Rigou S."/>
            <person name="Alempic J.-M."/>
            <person name="Claverie J.-M."/>
            <person name="Abergel C."/>
            <person name="Legendre M."/>
        </authorList>
    </citation>
    <scope>NUCLEOTIDE SEQUENCE</scope>
    <source>
        <strain evidence="2">P4</strain>
    </source>
</reference>
<dbReference type="EMBL" id="MN873693">
    <property type="protein sequence ID" value="QIN54273.1"/>
    <property type="molecule type" value="Genomic_DNA"/>
</dbReference>
<dbReference type="InterPro" id="IPR000182">
    <property type="entry name" value="GNAT_dom"/>
</dbReference>
<evidence type="ECO:0000259" key="1">
    <source>
        <dbReference type="Pfam" id="PF00583"/>
    </source>
</evidence>
<accession>A0A6G8MXI8</accession>
<sequence>MIKKVETMEKKEWGPVTYTDENSWSCFMVDDTTIVGYYIGSLTKDSLNRVHSVSSFVGIRPDYRGRGFCREMARFVYDNLIKVTGVDYIVTEVDSNIGASRW</sequence>
<feature type="domain" description="N-acetyltransferase" evidence="1">
    <location>
        <begin position="18"/>
        <end position="96"/>
    </location>
</feature>
<evidence type="ECO:0000313" key="3">
    <source>
        <dbReference type="Proteomes" id="UP001224087"/>
    </source>
</evidence>
<name>A0A6G8MXI8_9VIRU</name>
<dbReference type="InterPro" id="IPR016181">
    <property type="entry name" value="Acyl_CoA_acyltransferase"/>
</dbReference>
<dbReference type="GO" id="GO:0016747">
    <property type="term" value="F:acyltransferase activity, transferring groups other than amino-acyl groups"/>
    <property type="evidence" value="ECO:0007669"/>
    <property type="project" value="InterPro"/>
</dbReference>
<gene>
    <name evidence="2" type="primary">ck148</name>
</gene>
<dbReference type="Pfam" id="PF00583">
    <property type="entry name" value="Acetyltransf_1"/>
    <property type="match status" value="1"/>
</dbReference>
<dbReference type="SUPFAM" id="SSF55729">
    <property type="entry name" value="Acyl-CoA N-acyltransferases (Nat)"/>
    <property type="match status" value="1"/>
</dbReference>
<protein>
    <submittedName>
        <fullName evidence="2">Acyl-CoA N-acetyltransferase</fullName>
    </submittedName>
</protein>
<dbReference type="Gene3D" id="3.40.630.30">
    <property type="match status" value="1"/>
</dbReference>
<proteinExistence type="predicted"/>
<dbReference type="Proteomes" id="UP001224087">
    <property type="component" value="Segment"/>
</dbReference>
<organism evidence="2 3">
    <name type="scientific">Cedratvirus kamchatka</name>
    <dbReference type="NCBI Taxonomy" id="2716914"/>
    <lineage>
        <taxon>Viruses</taxon>
        <taxon>Pithoviruses</taxon>
        <taxon>Orthocedratvirinae</taxon>
        <taxon>Alphacedratvirus</taxon>
        <taxon>Alphacedratvirus rossiense</taxon>
    </lineage>
</organism>